<evidence type="ECO:0000256" key="1">
    <source>
        <dbReference type="ARBA" id="ARBA00022801"/>
    </source>
</evidence>
<evidence type="ECO:0000313" key="2">
    <source>
        <dbReference type="EMBL" id="KAK3939640.1"/>
    </source>
</evidence>
<dbReference type="Pfam" id="PF06500">
    <property type="entry name" value="FrsA-like"/>
    <property type="match status" value="1"/>
</dbReference>
<evidence type="ECO:0000313" key="3">
    <source>
        <dbReference type="Proteomes" id="UP001303473"/>
    </source>
</evidence>
<sequence>MTEQQYFIKDAILKHAVHHDSFQKLWETKWKAPCAMGIYPFMFGSIKDFQPIVDAIIEKGLKEPYDWDEYAEMFFEPADDLMLMGINAEQAGRLEEACEYLLRSSAVYRIARFPAPRSGLQKFAWARCKNLFYQGARLMEYPITEALIPHTHRLSSEGKTIPVGFLFPPNATPDTPCPLVMIMTGLDGYRTELAVWQRGWLDKGVATLVVEIPGTGDSPADPKDPTSPDRQWSSVLDWISQQTPIDPKKIIVWGFSTGGYYSLRIAHTHNERLLGSVSLGGGCHHMFDREWLSHVNHLEYPFDLADTLAYKFGYDNLEEFIKEAGKFSLVNDGTLDRECCRTLLVNGDRDEIFPIDDLYVALSYGGPKLARVVKDKKHMGEPDSFLVILKWIHGLLGLDGDVESQLRQLPTKCKY</sequence>
<dbReference type="InterPro" id="IPR010520">
    <property type="entry name" value="FrsA-like"/>
</dbReference>
<dbReference type="Gene3D" id="3.40.50.1820">
    <property type="entry name" value="alpha/beta hydrolase"/>
    <property type="match status" value="1"/>
</dbReference>
<dbReference type="Proteomes" id="UP001303473">
    <property type="component" value="Unassembled WGS sequence"/>
</dbReference>
<keyword evidence="1 2" id="KW-0378">Hydrolase</keyword>
<gene>
    <name evidence="2" type="ORF">QBC46DRAFT_387456</name>
</gene>
<dbReference type="InterPro" id="IPR050261">
    <property type="entry name" value="FrsA_esterase"/>
</dbReference>
<organism evidence="2 3">
    <name type="scientific">Diplogelasinospora grovesii</name>
    <dbReference type="NCBI Taxonomy" id="303347"/>
    <lineage>
        <taxon>Eukaryota</taxon>
        <taxon>Fungi</taxon>
        <taxon>Dikarya</taxon>
        <taxon>Ascomycota</taxon>
        <taxon>Pezizomycotina</taxon>
        <taxon>Sordariomycetes</taxon>
        <taxon>Sordariomycetidae</taxon>
        <taxon>Sordariales</taxon>
        <taxon>Diplogelasinosporaceae</taxon>
        <taxon>Diplogelasinospora</taxon>
    </lineage>
</organism>
<dbReference type="AlphaFoldDB" id="A0AAN6N5N5"/>
<comment type="caution">
    <text evidence="2">The sequence shown here is derived from an EMBL/GenBank/DDBJ whole genome shotgun (WGS) entry which is preliminary data.</text>
</comment>
<dbReference type="SUPFAM" id="SSF53474">
    <property type="entry name" value="alpha/beta-Hydrolases"/>
    <property type="match status" value="1"/>
</dbReference>
<dbReference type="PANTHER" id="PTHR22946:SF12">
    <property type="entry name" value="CONIDIAL PIGMENT BIOSYNTHESIS PROTEIN AYG1 (AFU_ORTHOLOGUE AFUA_2G17550)"/>
    <property type="match status" value="1"/>
</dbReference>
<dbReference type="EMBL" id="MU853808">
    <property type="protein sequence ID" value="KAK3939640.1"/>
    <property type="molecule type" value="Genomic_DNA"/>
</dbReference>
<proteinExistence type="predicted"/>
<name>A0AAN6N5N5_9PEZI</name>
<protein>
    <submittedName>
        <fullName evidence="2">Alpha/Beta hydrolase protein</fullName>
    </submittedName>
</protein>
<dbReference type="PANTHER" id="PTHR22946">
    <property type="entry name" value="DIENELACTONE HYDROLASE DOMAIN-CONTAINING PROTEIN-RELATED"/>
    <property type="match status" value="1"/>
</dbReference>
<dbReference type="InterPro" id="IPR029058">
    <property type="entry name" value="AB_hydrolase_fold"/>
</dbReference>
<keyword evidence="3" id="KW-1185">Reference proteome</keyword>
<reference evidence="3" key="1">
    <citation type="journal article" date="2023" name="Mol. Phylogenet. Evol.">
        <title>Genome-scale phylogeny and comparative genomics of the fungal order Sordariales.</title>
        <authorList>
            <person name="Hensen N."/>
            <person name="Bonometti L."/>
            <person name="Westerberg I."/>
            <person name="Brannstrom I.O."/>
            <person name="Guillou S."/>
            <person name="Cros-Aarteil S."/>
            <person name="Calhoun S."/>
            <person name="Haridas S."/>
            <person name="Kuo A."/>
            <person name="Mondo S."/>
            <person name="Pangilinan J."/>
            <person name="Riley R."/>
            <person name="LaButti K."/>
            <person name="Andreopoulos B."/>
            <person name="Lipzen A."/>
            <person name="Chen C."/>
            <person name="Yan M."/>
            <person name="Daum C."/>
            <person name="Ng V."/>
            <person name="Clum A."/>
            <person name="Steindorff A."/>
            <person name="Ohm R.A."/>
            <person name="Martin F."/>
            <person name="Silar P."/>
            <person name="Natvig D.O."/>
            <person name="Lalanne C."/>
            <person name="Gautier V."/>
            <person name="Ament-Velasquez S.L."/>
            <person name="Kruys A."/>
            <person name="Hutchinson M.I."/>
            <person name="Powell A.J."/>
            <person name="Barry K."/>
            <person name="Miller A.N."/>
            <person name="Grigoriev I.V."/>
            <person name="Debuchy R."/>
            <person name="Gladieux P."/>
            <person name="Hiltunen Thoren M."/>
            <person name="Johannesson H."/>
        </authorList>
    </citation>
    <scope>NUCLEOTIDE SEQUENCE [LARGE SCALE GENOMIC DNA]</scope>
    <source>
        <strain evidence="3">CBS 340.73</strain>
    </source>
</reference>
<accession>A0AAN6N5N5</accession>
<dbReference type="GO" id="GO:0016787">
    <property type="term" value="F:hydrolase activity"/>
    <property type="evidence" value="ECO:0007669"/>
    <property type="project" value="UniProtKB-KW"/>
</dbReference>